<evidence type="ECO:0000313" key="9">
    <source>
        <dbReference type="EMBL" id="SEA17862.1"/>
    </source>
</evidence>
<organism evidence="9 10">
    <name type="scientific">Rubrimonas cliftonensis</name>
    <dbReference type="NCBI Taxonomy" id="89524"/>
    <lineage>
        <taxon>Bacteria</taxon>
        <taxon>Pseudomonadati</taxon>
        <taxon>Pseudomonadota</taxon>
        <taxon>Alphaproteobacteria</taxon>
        <taxon>Rhodobacterales</taxon>
        <taxon>Paracoccaceae</taxon>
        <taxon>Rubrimonas</taxon>
    </lineage>
</organism>
<evidence type="ECO:0000256" key="5">
    <source>
        <dbReference type="ARBA" id="ARBA00023049"/>
    </source>
</evidence>
<feature type="domain" description="Peptidase M48" evidence="8">
    <location>
        <begin position="37"/>
        <end position="219"/>
    </location>
</feature>
<keyword evidence="7" id="KW-1133">Transmembrane helix</keyword>
<comment type="cofactor">
    <cofactor evidence="6">
        <name>Zn(2+)</name>
        <dbReference type="ChEBI" id="CHEBI:29105"/>
    </cofactor>
    <text evidence="6">Binds 1 zinc ion per subunit.</text>
</comment>
<dbReference type="PANTHER" id="PTHR22726">
    <property type="entry name" value="METALLOENDOPEPTIDASE OMA1"/>
    <property type="match status" value="1"/>
</dbReference>
<dbReference type="PANTHER" id="PTHR22726:SF1">
    <property type="entry name" value="METALLOENDOPEPTIDASE OMA1, MITOCHONDRIAL"/>
    <property type="match status" value="1"/>
</dbReference>
<gene>
    <name evidence="9" type="ORF">SAMN05444370_103357</name>
</gene>
<evidence type="ECO:0000256" key="3">
    <source>
        <dbReference type="ARBA" id="ARBA00022801"/>
    </source>
</evidence>
<dbReference type="CDD" id="cd07332">
    <property type="entry name" value="M48C_Oma1_like"/>
    <property type="match status" value="1"/>
</dbReference>
<dbReference type="AlphaFoldDB" id="A0A1H3Z3G5"/>
<name>A0A1H3Z3G5_9RHOB</name>
<dbReference type="EMBL" id="FNQM01000003">
    <property type="protein sequence ID" value="SEA17862.1"/>
    <property type="molecule type" value="Genomic_DNA"/>
</dbReference>
<keyword evidence="4 6" id="KW-0862">Zinc</keyword>
<protein>
    <submittedName>
        <fullName evidence="9">Putative metalloprotease</fullName>
    </submittedName>
</protein>
<dbReference type="GO" id="GO:0016020">
    <property type="term" value="C:membrane"/>
    <property type="evidence" value="ECO:0007669"/>
    <property type="project" value="TreeGrafter"/>
</dbReference>
<dbReference type="OrthoDB" id="9810445at2"/>
<dbReference type="InterPro" id="IPR001915">
    <property type="entry name" value="Peptidase_M48"/>
</dbReference>
<evidence type="ECO:0000256" key="2">
    <source>
        <dbReference type="ARBA" id="ARBA00022723"/>
    </source>
</evidence>
<keyword evidence="7" id="KW-0472">Membrane</keyword>
<dbReference type="GO" id="GO:0004222">
    <property type="term" value="F:metalloendopeptidase activity"/>
    <property type="evidence" value="ECO:0007669"/>
    <property type="project" value="InterPro"/>
</dbReference>
<feature type="transmembrane region" description="Helical" evidence="7">
    <location>
        <begin position="138"/>
        <end position="158"/>
    </location>
</feature>
<keyword evidence="2" id="KW-0479">Metal-binding</keyword>
<dbReference type="GO" id="GO:0046872">
    <property type="term" value="F:metal ion binding"/>
    <property type="evidence" value="ECO:0007669"/>
    <property type="project" value="UniProtKB-KW"/>
</dbReference>
<evidence type="ECO:0000313" key="10">
    <source>
        <dbReference type="Proteomes" id="UP000198703"/>
    </source>
</evidence>
<accession>A0A1H3Z3G5</accession>
<dbReference type="Gene3D" id="3.30.2010.10">
    <property type="entry name" value="Metalloproteases ('zincins'), catalytic domain"/>
    <property type="match status" value="1"/>
</dbReference>
<dbReference type="RefSeq" id="WP_093250959.1">
    <property type="nucleotide sequence ID" value="NZ_FNQM01000003.1"/>
</dbReference>
<dbReference type="Pfam" id="PF01435">
    <property type="entry name" value="Peptidase_M48"/>
    <property type="match status" value="1"/>
</dbReference>
<proteinExistence type="inferred from homology"/>
<evidence type="ECO:0000256" key="1">
    <source>
        <dbReference type="ARBA" id="ARBA00022670"/>
    </source>
</evidence>
<evidence type="ECO:0000256" key="4">
    <source>
        <dbReference type="ARBA" id="ARBA00022833"/>
    </source>
</evidence>
<keyword evidence="1 6" id="KW-0645">Protease</keyword>
<dbReference type="GO" id="GO:0051603">
    <property type="term" value="P:proteolysis involved in protein catabolic process"/>
    <property type="evidence" value="ECO:0007669"/>
    <property type="project" value="TreeGrafter"/>
</dbReference>
<dbReference type="Proteomes" id="UP000198703">
    <property type="component" value="Unassembled WGS sequence"/>
</dbReference>
<keyword evidence="5 6" id="KW-0482">Metalloprotease</keyword>
<evidence type="ECO:0000259" key="8">
    <source>
        <dbReference type="Pfam" id="PF01435"/>
    </source>
</evidence>
<keyword evidence="10" id="KW-1185">Reference proteome</keyword>
<keyword evidence="3 6" id="KW-0378">Hydrolase</keyword>
<keyword evidence="7" id="KW-0812">Transmembrane</keyword>
<reference evidence="9 10" key="1">
    <citation type="submission" date="2016-10" db="EMBL/GenBank/DDBJ databases">
        <authorList>
            <person name="de Groot N.N."/>
        </authorList>
    </citation>
    <scope>NUCLEOTIDE SEQUENCE [LARGE SCALE GENOMIC DNA]</scope>
    <source>
        <strain evidence="9 10">DSM 15345</strain>
    </source>
</reference>
<evidence type="ECO:0000256" key="7">
    <source>
        <dbReference type="SAM" id="Phobius"/>
    </source>
</evidence>
<dbReference type="STRING" id="89524.SAMN05444370_103357"/>
<comment type="similarity">
    <text evidence="6">Belongs to the peptidase M48 family.</text>
</comment>
<sequence>MAGLIALILAAVAIGLVQWRVSLWRMEKMFDEKGRPLDDPALNEMVRRLGACVDLPELKAEVLDMPVVNGLATPDGRIFVTSALVDKHRFGIIRAEEIASVVAHELGHVALGHHTRRMIDWSGQNAARMALGLILNRFLPIIGFYIANFLAGLFMARLSRRDEFEADRYATALMLKAGLGHAPQVSMFRKLDRMMPGPKPAAWMASHPPTEERVAAIEANVAAWEATAAQG</sequence>
<dbReference type="InterPro" id="IPR051156">
    <property type="entry name" value="Mito/Outer_Membr_Metalloprot"/>
</dbReference>
<evidence type="ECO:0000256" key="6">
    <source>
        <dbReference type="RuleBase" id="RU003983"/>
    </source>
</evidence>